<dbReference type="OrthoDB" id="288444at2759"/>
<reference evidence="4 5" key="1">
    <citation type="submission" date="2014-11" db="EMBL/GenBank/DDBJ databases">
        <authorList>
            <person name="Zhu J."/>
            <person name="Qi W."/>
            <person name="Song R."/>
        </authorList>
    </citation>
    <scope>NUCLEOTIDE SEQUENCE [LARGE SCALE GENOMIC DNA]</scope>
</reference>
<dbReference type="CDD" id="cd16649">
    <property type="entry name" value="mRING-HC-C3HC5_CGRF1-like"/>
    <property type="match status" value="1"/>
</dbReference>
<dbReference type="Pfam" id="PF13920">
    <property type="entry name" value="zf-C3HC4_3"/>
    <property type="match status" value="1"/>
</dbReference>
<dbReference type="SMART" id="SM00184">
    <property type="entry name" value="RING"/>
    <property type="match status" value="1"/>
</dbReference>
<keyword evidence="5" id="KW-1185">Reference proteome</keyword>
<keyword evidence="1" id="KW-0479">Metal-binding</keyword>
<dbReference type="GO" id="GO:0008270">
    <property type="term" value="F:zinc ion binding"/>
    <property type="evidence" value="ECO:0007669"/>
    <property type="project" value="UniProtKB-KW"/>
</dbReference>
<dbReference type="EMBL" id="CDMY01001028">
    <property type="protein sequence ID" value="CEM39192.1"/>
    <property type="molecule type" value="Genomic_DNA"/>
</dbReference>
<keyword evidence="1" id="KW-0863">Zinc-finger</keyword>
<evidence type="ECO:0000313" key="5">
    <source>
        <dbReference type="Proteomes" id="UP000041254"/>
    </source>
</evidence>
<gene>
    <name evidence="4" type="ORF">Vbra_6624</name>
</gene>
<dbReference type="PANTHER" id="PTHR22696">
    <property type="entry name" value="E3 UBIQUITIN-PROTEIN LIGASE RNF26"/>
    <property type="match status" value="1"/>
</dbReference>
<feature type="compositionally biased region" description="Polar residues" evidence="2">
    <location>
        <begin position="14"/>
        <end position="23"/>
    </location>
</feature>
<dbReference type="Proteomes" id="UP000041254">
    <property type="component" value="Unassembled WGS sequence"/>
</dbReference>
<evidence type="ECO:0000313" key="4">
    <source>
        <dbReference type="EMBL" id="CEM39192.1"/>
    </source>
</evidence>
<dbReference type="PhylomeDB" id="A0A0G4H5S6"/>
<organism evidence="4 5">
    <name type="scientific">Vitrella brassicaformis (strain CCMP3155)</name>
    <dbReference type="NCBI Taxonomy" id="1169540"/>
    <lineage>
        <taxon>Eukaryota</taxon>
        <taxon>Sar</taxon>
        <taxon>Alveolata</taxon>
        <taxon>Colpodellida</taxon>
        <taxon>Vitrellaceae</taxon>
        <taxon>Vitrella</taxon>
    </lineage>
</organism>
<feature type="domain" description="RING-type" evidence="3">
    <location>
        <begin position="101"/>
        <end position="138"/>
    </location>
</feature>
<dbReference type="VEuPathDB" id="CryptoDB:Vbra_6624"/>
<dbReference type="Gene3D" id="3.30.40.10">
    <property type="entry name" value="Zinc/RING finger domain, C3HC4 (zinc finger)"/>
    <property type="match status" value="1"/>
</dbReference>
<sequence length="150" mass="16735">MSERSFFALLQELSADSPTADSNSPDHRGDASQQEQPRQQHVYMSDRPTEEGSAGSGRPGDESYGSGPGDRTGSASSALVTELRQEMQQEMQRQMEERTDCQICQERERSVVLQPCGHFCICQQCAQNLQPPECPLCRQAFTDWTNAIFS</sequence>
<dbReference type="STRING" id="1169540.A0A0G4H5S6"/>
<dbReference type="GO" id="GO:0061630">
    <property type="term" value="F:ubiquitin protein ligase activity"/>
    <property type="evidence" value="ECO:0007669"/>
    <property type="project" value="TreeGrafter"/>
</dbReference>
<evidence type="ECO:0000256" key="2">
    <source>
        <dbReference type="SAM" id="MobiDB-lite"/>
    </source>
</evidence>
<dbReference type="PANTHER" id="PTHR22696:SF1">
    <property type="entry name" value="E3 UBIQUITIN-PROTEIN LIGASE RNF26"/>
    <property type="match status" value="1"/>
</dbReference>
<dbReference type="InterPro" id="IPR001841">
    <property type="entry name" value="Znf_RING"/>
</dbReference>
<dbReference type="PROSITE" id="PS50089">
    <property type="entry name" value="ZF_RING_2"/>
    <property type="match status" value="1"/>
</dbReference>
<name>A0A0G4H5S6_VITBC</name>
<dbReference type="GO" id="GO:0006511">
    <property type="term" value="P:ubiquitin-dependent protein catabolic process"/>
    <property type="evidence" value="ECO:0007669"/>
    <property type="project" value="TreeGrafter"/>
</dbReference>
<dbReference type="AlphaFoldDB" id="A0A0G4H5S6"/>
<protein>
    <recommendedName>
        <fullName evidence="3">RING-type domain-containing protein</fullName>
    </recommendedName>
</protein>
<dbReference type="InterPro" id="IPR013083">
    <property type="entry name" value="Znf_RING/FYVE/PHD"/>
</dbReference>
<dbReference type="SUPFAM" id="SSF57850">
    <property type="entry name" value="RING/U-box"/>
    <property type="match status" value="1"/>
</dbReference>
<proteinExistence type="predicted"/>
<accession>A0A0G4H5S6</accession>
<keyword evidence="1" id="KW-0862">Zinc</keyword>
<feature type="region of interest" description="Disordered" evidence="2">
    <location>
        <begin position="1"/>
        <end position="78"/>
    </location>
</feature>
<dbReference type="InParanoid" id="A0A0G4H5S6"/>
<evidence type="ECO:0000256" key="1">
    <source>
        <dbReference type="PROSITE-ProRule" id="PRU00175"/>
    </source>
</evidence>
<dbReference type="GO" id="GO:0016567">
    <property type="term" value="P:protein ubiquitination"/>
    <property type="evidence" value="ECO:0007669"/>
    <property type="project" value="TreeGrafter"/>
</dbReference>
<evidence type="ECO:0000259" key="3">
    <source>
        <dbReference type="PROSITE" id="PS50089"/>
    </source>
</evidence>